<dbReference type="OrthoDB" id="440227at2"/>
<evidence type="ECO:0000313" key="7">
    <source>
        <dbReference type="Proteomes" id="UP000003835"/>
    </source>
</evidence>
<sequence length="307" mass="34361">MESHSHPFVSVIIPVYNDAERLKLCLEALENQTYPKTGYEVIVVDNASDEAADIKGVVAKFSQAIAAYESTPGSYAARNKGISLAKGEVIAFTDADCIPDANWLESGLHRLLNVPNCGLVAGCVELFFQDPQQATPVELYESITAFPQQRLLEQYQGAATANLFTFRRIFDQVGLFNASLRSNGDIDWGKRVYAAGYQQVYADDVCVAHPARRTFKQLYTRTARLAGGIYNRFILPEHSFIQRNKTFARLLVEDLIPPINFIISAFRDSRLTNWNQRFTVCWVFLGVRSISALEKIRLKLGGVPNRG</sequence>
<dbReference type="eggNOG" id="COG1215">
    <property type="taxonomic scope" value="Bacteria"/>
</dbReference>
<dbReference type="GO" id="GO:0016757">
    <property type="term" value="F:glycosyltransferase activity"/>
    <property type="evidence" value="ECO:0007669"/>
    <property type="project" value="UniProtKB-KW"/>
</dbReference>
<keyword evidence="3" id="KW-0328">Glycosyltransferase</keyword>
<dbReference type="InterPro" id="IPR001173">
    <property type="entry name" value="Glyco_trans_2-like"/>
</dbReference>
<evidence type="ECO:0000259" key="5">
    <source>
        <dbReference type="Pfam" id="PF00535"/>
    </source>
</evidence>
<evidence type="ECO:0000256" key="2">
    <source>
        <dbReference type="ARBA" id="ARBA00006739"/>
    </source>
</evidence>
<dbReference type="AlphaFoldDB" id="B4VKY4"/>
<keyword evidence="7" id="KW-1185">Reference proteome</keyword>
<evidence type="ECO:0000256" key="3">
    <source>
        <dbReference type="ARBA" id="ARBA00022676"/>
    </source>
</evidence>
<dbReference type="InterPro" id="IPR029044">
    <property type="entry name" value="Nucleotide-diphossugar_trans"/>
</dbReference>
<protein>
    <submittedName>
        <fullName evidence="6">Glycosyl transferase, group 2 family protein</fullName>
    </submittedName>
</protein>
<name>B4VKY4_9CYAN</name>
<comment type="similarity">
    <text evidence="2">Belongs to the glycosyltransferase 2 family.</text>
</comment>
<accession>B4VKY4</accession>
<keyword evidence="4 6" id="KW-0808">Transferase</keyword>
<dbReference type="SUPFAM" id="SSF53448">
    <property type="entry name" value="Nucleotide-diphospho-sugar transferases"/>
    <property type="match status" value="1"/>
</dbReference>
<dbReference type="PANTHER" id="PTHR43179">
    <property type="entry name" value="RHAMNOSYLTRANSFERASE WBBL"/>
    <property type="match status" value="1"/>
</dbReference>
<evidence type="ECO:0000256" key="1">
    <source>
        <dbReference type="ARBA" id="ARBA00004776"/>
    </source>
</evidence>
<dbReference type="STRING" id="118168.MC7420_445"/>
<evidence type="ECO:0000256" key="4">
    <source>
        <dbReference type="ARBA" id="ARBA00022679"/>
    </source>
</evidence>
<dbReference type="EMBL" id="DS989844">
    <property type="protein sequence ID" value="EDX77308.1"/>
    <property type="molecule type" value="Genomic_DNA"/>
</dbReference>
<organism evidence="6 7">
    <name type="scientific">Coleofasciculus chthonoplastes PCC 7420</name>
    <dbReference type="NCBI Taxonomy" id="118168"/>
    <lineage>
        <taxon>Bacteria</taxon>
        <taxon>Bacillati</taxon>
        <taxon>Cyanobacteriota</taxon>
        <taxon>Cyanophyceae</taxon>
        <taxon>Coleofasciculales</taxon>
        <taxon>Coleofasciculaceae</taxon>
        <taxon>Coleofasciculus</taxon>
    </lineage>
</organism>
<comment type="pathway">
    <text evidence="1">Cell wall biogenesis; cell wall polysaccharide biosynthesis.</text>
</comment>
<dbReference type="Proteomes" id="UP000003835">
    <property type="component" value="Unassembled WGS sequence"/>
</dbReference>
<dbReference type="PANTHER" id="PTHR43179:SF12">
    <property type="entry name" value="GALACTOFURANOSYLTRANSFERASE GLFT2"/>
    <property type="match status" value="1"/>
</dbReference>
<feature type="domain" description="Glycosyltransferase 2-like" evidence="5">
    <location>
        <begin position="10"/>
        <end position="171"/>
    </location>
</feature>
<reference evidence="6 7" key="1">
    <citation type="submission" date="2008-07" db="EMBL/GenBank/DDBJ databases">
        <authorList>
            <person name="Tandeau de Marsac N."/>
            <person name="Ferriera S."/>
            <person name="Johnson J."/>
            <person name="Kravitz S."/>
            <person name="Beeson K."/>
            <person name="Sutton G."/>
            <person name="Rogers Y.-H."/>
            <person name="Friedman R."/>
            <person name="Frazier M."/>
            <person name="Venter J.C."/>
        </authorList>
    </citation>
    <scope>NUCLEOTIDE SEQUENCE [LARGE SCALE GENOMIC DNA]</scope>
    <source>
        <strain evidence="6 7">PCC 7420</strain>
    </source>
</reference>
<proteinExistence type="inferred from homology"/>
<dbReference type="RefSeq" id="WP_006099420.1">
    <property type="nucleotide sequence ID" value="NZ_DS989844.1"/>
</dbReference>
<dbReference type="HOGENOM" id="CLU_025996_19_6_3"/>
<gene>
    <name evidence="6" type="ORF">MC7420_445</name>
</gene>
<evidence type="ECO:0000313" key="6">
    <source>
        <dbReference type="EMBL" id="EDX77308.1"/>
    </source>
</evidence>
<dbReference type="Gene3D" id="3.90.550.10">
    <property type="entry name" value="Spore Coat Polysaccharide Biosynthesis Protein SpsA, Chain A"/>
    <property type="match status" value="1"/>
</dbReference>
<dbReference type="Pfam" id="PF00535">
    <property type="entry name" value="Glycos_transf_2"/>
    <property type="match status" value="1"/>
</dbReference>